<dbReference type="Proteomes" id="UP000558284">
    <property type="component" value="Unassembled WGS sequence"/>
</dbReference>
<evidence type="ECO:0000313" key="2">
    <source>
        <dbReference type="Proteomes" id="UP000558284"/>
    </source>
</evidence>
<organism evidence="1 2">
    <name type="scientific">Mesorhizobium neociceri</name>
    <dbReference type="NCBI Taxonomy" id="1307853"/>
    <lineage>
        <taxon>Bacteria</taxon>
        <taxon>Pseudomonadati</taxon>
        <taxon>Pseudomonadota</taxon>
        <taxon>Alphaproteobacteria</taxon>
        <taxon>Hyphomicrobiales</taxon>
        <taxon>Phyllobacteriaceae</taxon>
        <taxon>Mesorhizobium</taxon>
    </lineage>
</organism>
<gene>
    <name evidence="1" type="ORF">H0241_10090</name>
</gene>
<protein>
    <recommendedName>
        <fullName evidence="3">DUF1127 domain-containing protein</fullName>
    </recommendedName>
</protein>
<reference evidence="1 2" key="1">
    <citation type="submission" date="2020-07" db="EMBL/GenBank/DDBJ databases">
        <title>Definition of the novel symbiovar canariense within Mesorhizobium novociceri, a new species of genus Mesorhizobium nodulating Cicer canariense in the Caldera de Taburiente National Park (La Palma, Canary Islands).</title>
        <authorList>
            <person name="Leon-Barrios M."/>
            <person name="Perez-Yepez J."/>
            <person name="Flores-Felix J.D."/>
            <person name="Ramirez-Baena M.H."/>
            <person name="Pulido-Suarez L."/>
            <person name="Igual J.M."/>
            <person name="Velazquez E."/>
            <person name="Peix A."/>
        </authorList>
    </citation>
    <scope>NUCLEOTIDE SEQUENCE [LARGE SCALE GENOMIC DNA]</scope>
    <source>
        <strain evidence="1 2">CCANP35</strain>
    </source>
</reference>
<dbReference type="AlphaFoldDB" id="A0A838B1T2"/>
<comment type="caution">
    <text evidence="1">The sequence shown here is derived from an EMBL/GenBank/DDBJ whole genome shotgun (WGS) entry which is preliminary data.</text>
</comment>
<sequence length="85" mass="9530">MTSANRASYYFGSAILVQFADRCIAIASEMRIRRDIKRSLGKLSDQEWQDIGLIRHDLEAACSKGFSQTVASELETAARCRSGNW</sequence>
<accession>A0A838B1T2</accession>
<evidence type="ECO:0000313" key="1">
    <source>
        <dbReference type="EMBL" id="MBA1140606.1"/>
    </source>
</evidence>
<dbReference type="EMBL" id="JACDTY010000003">
    <property type="protein sequence ID" value="MBA1140606.1"/>
    <property type="molecule type" value="Genomic_DNA"/>
</dbReference>
<name>A0A838B1T2_9HYPH</name>
<evidence type="ECO:0008006" key="3">
    <source>
        <dbReference type="Google" id="ProtNLM"/>
    </source>
</evidence>
<proteinExistence type="predicted"/>
<keyword evidence="2" id="KW-1185">Reference proteome</keyword>